<feature type="compositionally biased region" description="Low complexity" evidence="1">
    <location>
        <begin position="1132"/>
        <end position="1149"/>
    </location>
</feature>
<dbReference type="OMA" id="RRNWRQV"/>
<sequence>MKVLEILRQATSCAEEVNALDQLKKTLSPKDDVFGEDDIEHQWLSLAAHSLGDDDPLNPFPACTPDGVLSCQSDLERFTCYLFERRFSWSEAKKGNLGPLLGTISTERDAVLKSKLNNLLDEFLRWYMHQDISQPLLESLKVTVTHACDMPVVRNQTMIHIMEWLQLHATHPSFHKHFVDVQTLVLFGVCDVWSAVRNTCVTRLGRIASNITLQEMESLFSELAKICLNQGSTWQCVEGALMAISMLLKCFQWIGVLPASTLEEKSTGKSQYYLKIGEQELSQLPEFICSCISSVVYPLLAHPQVSVRDHATKAFSTYLSRCDFKVAVESLKEAVSKLGQDEKMERLKALSFGDCISLPHYAVLQPNYNFMAACQAEGLLSVCLYLIKHVQSGVLLLNWPKYFSTFSLNLMHPASTVRQAASVIFKYIVAKESDNSGLLKLVLQALCANWSIDITDLMECSTKQYHSTVKHEVKSNGQISRQGTFRRQFSVELEKQQSILTLHKIQGVTFQDKQFCQAWEWREGRLFAYELIVKFLIINHIHYLFPSYALLSPKFDGSVSADNAVTLSRKPALPERSVCSKSFSHGSASQNQSLTRSVSERRKQMLQRTSILWKKGPSRPRSSTLAEGTFFKKQFTKHYSYFTNQSKPKHKEKSSVNFATSLLCKARDVDAILKITQSPDQSPKMSIPFPVVSQGHERTKQPPDVMMLLNSALAVSKVLGNQDTSELDWLQNVELQPLSSLLRQMLLQTISCHADGRWEVRRMAQQALPLITECVRWYDMAVLTSLWNDYLQPTASLMSYGLALTMAVSVQHVVRLVHLKDDPPVSWKDPDVCRGITLPIITAVAEGLPKWCGIILSLLERTSVDQLTVVTLEIIMTTQAYLPDLLPQQYEYEVAVLKKILHVFCHAHPLHPLSQLHSLQSSSRIFESPIEGYLSCLSKADCLECPAYQVERYMLTELHQLIPTFLQSCCVQGACSLLPVLLHMLRHYSQDSQITKCLLDGCVIIGKKIYRWMQQSKDHEEKELIHNVQAAVEEITTLVADKESEMATLKLLLDVFLLISDLVQTEKLTVMLSALSSRLEQSGSVDMSNTTHKNSEKEDTTNLVYLSNNISADQNNNGDSSDDDEEDKKHGASQAAESLSLSVSSGSGQMAWPTHVGSPEDQHGSNDGSDSDWDSWDDEQEDQASLYSMVSQFFQKLQEAHKSSLHNTCGQSALVLAICQLDEKDQTVLKKLLINE</sequence>
<dbReference type="SUPFAM" id="SSF48371">
    <property type="entry name" value="ARM repeat"/>
    <property type="match status" value="1"/>
</dbReference>
<dbReference type="RefSeq" id="XP_038070467.1">
    <property type="nucleotide sequence ID" value="XM_038214539.1"/>
</dbReference>
<dbReference type="InterPro" id="IPR016024">
    <property type="entry name" value="ARM-type_fold"/>
</dbReference>
<dbReference type="EnsemblMetazoa" id="XM_038214539.1">
    <property type="protein sequence ID" value="XP_038070467.1"/>
    <property type="gene ID" value="LOC119739556"/>
</dbReference>
<feature type="compositionally biased region" description="Acidic residues" evidence="1">
    <location>
        <begin position="1169"/>
        <end position="1179"/>
    </location>
</feature>
<reference evidence="2" key="1">
    <citation type="submission" date="2022-11" db="UniProtKB">
        <authorList>
            <consortium name="EnsemblMetazoa"/>
        </authorList>
    </citation>
    <scope>IDENTIFICATION</scope>
</reference>
<feature type="compositionally biased region" description="Polar residues" evidence="1">
    <location>
        <begin position="580"/>
        <end position="597"/>
    </location>
</feature>
<keyword evidence="3" id="KW-1185">Reference proteome</keyword>
<evidence type="ECO:0000313" key="3">
    <source>
        <dbReference type="Proteomes" id="UP000887568"/>
    </source>
</evidence>
<dbReference type="Gene3D" id="1.25.10.10">
    <property type="entry name" value="Leucine-rich Repeat Variant"/>
    <property type="match status" value="1"/>
</dbReference>
<organism evidence="2 3">
    <name type="scientific">Patiria miniata</name>
    <name type="common">Bat star</name>
    <name type="synonym">Asterina miniata</name>
    <dbReference type="NCBI Taxonomy" id="46514"/>
    <lineage>
        <taxon>Eukaryota</taxon>
        <taxon>Metazoa</taxon>
        <taxon>Echinodermata</taxon>
        <taxon>Eleutherozoa</taxon>
        <taxon>Asterozoa</taxon>
        <taxon>Asteroidea</taxon>
        <taxon>Valvatacea</taxon>
        <taxon>Valvatida</taxon>
        <taxon>Asterinidae</taxon>
        <taxon>Patiria</taxon>
    </lineage>
</organism>
<evidence type="ECO:0000313" key="2">
    <source>
        <dbReference type="EnsemblMetazoa" id="XP_038070467.1"/>
    </source>
</evidence>
<feature type="compositionally biased region" description="Polar residues" evidence="1">
    <location>
        <begin position="1081"/>
        <end position="1092"/>
    </location>
</feature>
<dbReference type="InterPro" id="IPR011989">
    <property type="entry name" value="ARM-like"/>
</dbReference>
<dbReference type="AlphaFoldDB" id="A0A914B369"/>
<dbReference type="Proteomes" id="UP000887568">
    <property type="component" value="Unplaced"/>
</dbReference>
<proteinExistence type="predicted"/>
<evidence type="ECO:0000256" key="1">
    <source>
        <dbReference type="SAM" id="MobiDB-lite"/>
    </source>
</evidence>
<protein>
    <submittedName>
        <fullName evidence="2">Uncharacterized protein</fullName>
    </submittedName>
</protein>
<dbReference type="OrthoDB" id="407325at2759"/>
<accession>A0A914B369</accession>
<feature type="region of interest" description="Disordered" evidence="1">
    <location>
        <begin position="1081"/>
        <end position="1179"/>
    </location>
</feature>
<dbReference type="GeneID" id="119739556"/>
<feature type="compositionally biased region" description="Polar residues" evidence="1">
    <location>
        <begin position="1101"/>
        <end position="1118"/>
    </location>
</feature>
<feature type="region of interest" description="Disordered" evidence="1">
    <location>
        <begin position="580"/>
        <end position="600"/>
    </location>
</feature>
<dbReference type="PANTHER" id="PTHR36910:SF8">
    <property type="match status" value="1"/>
</dbReference>
<dbReference type="PANTHER" id="PTHR36910">
    <property type="match status" value="1"/>
</dbReference>
<name>A0A914B369_PATMI</name>